<evidence type="ECO:0000256" key="4">
    <source>
        <dbReference type="RuleBase" id="RU000363"/>
    </source>
</evidence>
<dbReference type="GO" id="GO:0016491">
    <property type="term" value="F:oxidoreductase activity"/>
    <property type="evidence" value="ECO:0007669"/>
    <property type="project" value="UniProtKB-KW"/>
</dbReference>
<evidence type="ECO:0000313" key="6">
    <source>
        <dbReference type="Proteomes" id="UP000320762"/>
    </source>
</evidence>
<dbReference type="EMBL" id="VDMD01000018">
    <property type="protein sequence ID" value="TRM61143.1"/>
    <property type="molecule type" value="Genomic_DNA"/>
</dbReference>
<keyword evidence="6" id="KW-1185">Reference proteome</keyword>
<name>A0A550C8K9_9AGAR</name>
<dbReference type="Proteomes" id="UP000320762">
    <property type="component" value="Unassembled WGS sequence"/>
</dbReference>
<dbReference type="CDD" id="cd05374">
    <property type="entry name" value="17beta-HSD-like_SDR_c"/>
    <property type="match status" value="1"/>
</dbReference>
<dbReference type="PRINTS" id="PR00081">
    <property type="entry name" value="GDHRDH"/>
</dbReference>
<dbReference type="STRING" id="97359.A0A550C8K9"/>
<dbReference type="InterPro" id="IPR002347">
    <property type="entry name" value="SDR_fam"/>
</dbReference>
<dbReference type="InterPro" id="IPR020904">
    <property type="entry name" value="Sc_DH/Rdtase_CS"/>
</dbReference>
<protein>
    <recommendedName>
        <fullName evidence="7">NAD(P)-binding protein</fullName>
    </recommendedName>
</protein>
<evidence type="ECO:0000256" key="1">
    <source>
        <dbReference type="ARBA" id="ARBA00006484"/>
    </source>
</evidence>
<keyword evidence="2" id="KW-0521">NADP</keyword>
<dbReference type="SUPFAM" id="SSF51735">
    <property type="entry name" value="NAD(P)-binding Rossmann-fold domains"/>
    <property type="match status" value="1"/>
</dbReference>
<comment type="caution">
    <text evidence="5">The sequence shown here is derived from an EMBL/GenBank/DDBJ whole genome shotgun (WGS) entry which is preliminary data.</text>
</comment>
<evidence type="ECO:0008006" key="7">
    <source>
        <dbReference type="Google" id="ProtNLM"/>
    </source>
</evidence>
<dbReference type="AlphaFoldDB" id="A0A550C8K9"/>
<dbReference type="PANTHER" id="PTHR43976">
    <property type="entry name" value="SHORT CHAIN DEHYDROGENASE"/>
    <property type="match status" value="1"/>
</dbReference>
<comment type="similarity">
    <text evidence="1 4">Belongs to the short-chain dehydrogenases/reductases (SDR) family.</text>
</comment>
<sequence length="300" mass="33111">MSDKVWMITGANSGFGLALAELVLSRGQKVIACARDLKKIPESIEKAAPLQLDLSWPDSKIKAASKEVEGIYGRVDVLFNNAGWSLVSPVEELVMNELEAQFKVNFFGQVSVTQAILPIMKKQQSGQIFNMSSVAAMAGMSPFAAYNSSKAALESISEALAREVERWNIQVTIVEAGYFPTGFLGVAATTQRATAVEKTDYPEFVGQLQTYDDLHIKAKQVGDTGKAVQRIFEVVEGTAAAQMKPQWRRLPLGPDAGKRILAKIQLMKENIEAYERIWCTTDMDVDKIDDFFKHREGKVA</sequence>
<keyword evidence="3" id="KW-0560">Oxidoreductase</keyword>
<dbReference type="PRINTS" id="PR00080">
    <property type="entry name" value="SDRFAMILY"/>
</dbReference>
<dbReference type="InterPro" id="IPR036291">
    <property type="entry name" value="NAD(P)-bd_dom_sf"/>
</dbReference>
<evidence type="ECO:0000256" key="2">
    <source>
        <dbReference type="ARBA" id="ARBA00022857"/>
    </source>
</evidence>
<dbReference type="Gene3D" id="3.40.50.720">
    <property type="entry name" value="NAD(P)-binding Rossmann-like Domain"/>
    <property type="match status" value="1"/>
</dbReference>
<evidence type="ECO:0000256" key="3">
    <source>
        <dbReference type="ARBA" id="ARBA00023002"/>
    </source>
</evidence>
<reference evidence="5 6" key="1">
    <citation type="journal article" date="2019" name="New Phytol.">
        <title>Comparative genomics reveals unique wood-decay strategies and fruiting body development in the Schizophyllaceae.</title>
        <authorList>
            <person name="Almasi E."/>
            <person name="Sahu N."/>
            <person name="Krizsan K."/>
            <person name="Balint B."/>
            <person name="Kovacs G.M."/>
            <person name="Kiss B."/>
            <person name="Cseklye J."/>
            <person name="Drula E."/>
            <person name="Henrissat B."/>
            <person name="Nagy I."/>
            <person name="Chovatia M."/>
            <person name="Adam C."/>
            <person name="LaButti K."/>
            <person name="Lipzen A."/>
            <person name="Riley R."/>
            <person name="Grigoriev I.V."/>
            <person name="Nagy L.G."/>
        </authorList>
    </citation>
    <scope>NUCLEOTIDE SEQUENCE [LARGE SCALE GENOMIC DNA]</scope>
    <source>
        <strain evidence="5 6">NL-1724</strain>
    </source>
</reference>
<evidence type="ECO:0000313" key="5">
    <source>
        <dbReference type="EMBL" id="TRM61143.1"/>
    </source>
</evidence>
<proteinExistence type="inferred from homology"/>
<dbReference type="PROSITE" id="PS00061">
    <property type="entry name" value="ADH_SHORT"/>
    <property type="match status" value="1"/>
</dbReference>
<accession>A0A550C8K9</accession>
<gene>
    <name evidence="5" type="ORF">BD626DRAFT_460411</name>
</gene>
<dbReference type="OrthoDB" id="1274115at2759"/>
<dbReference type="InterPro" id="IPR051911">
    <property type="entry name" value="SDR_oxidoreductase"/>
</dbReference>
<dbReference type="Pfam" id="PF00106">
    <property type="entry name" value="adh_short"/>
    <property type="match status" value="1"/>
</dbReference>
<dbReference type="PANTHER" id="PTHR43976:SF16">
    <property type="entry name" value="SHORT-CHAIN DEHYDROGENASE_REDUCTASE FAMILY PROTEIN"/>
    <property type="match status" value="1"/>
</dbReference>
<organism evidence="5 6">
    <name type="scientific">Schizophyllum amplum</name>
    <dbReference type="NCBI Taxonomy" id="97359"/>
    <lineage>
        <taxon>Eukaryota</taxon>
        <taxon>Fungi</taxon>
        <taxon>Dikarya</taxon>
        <taxon>Basidiomycota</taxon>
        <taxon>Agaricomycotina</taxon>
        <taxon>Agaricomycetes</taxon>
        <taxon>Agaricomycetidae</taxon>
        <taxon>Agaricales</taxon>
        <taxon>Schizophyllaceae</taxon>
        <taxon>Schizophyllum</taxon>
    </lineage>
</organism>